<dbReference type="GO" id="GO:0003677">
    <property type="term" value="F:DNA binding"/>
    <property type="evidence" value="ECO:0007669"/>
    <property type="project" value="InterPro"/>
</dbReference>
<protein>
    <submittedName>
        <fullName evidence="4">Transposase</fullName>
    </submittedName>
</protein>
<feature type="region of interest" description="Disordered" evidence="1">
    <location>
        <begin position="147"/>
        <end position="173"/>
    </location>
</feature>
<feature type="compositionally biased region" description="Basic and acidic residues" evidence="1">
    <location>
        <begin position="157"/>
        <end position="173"/>
    </location>
</feature>
<dbReference type="EMBL" id="JXBB01000018">
    <property type="protein sequence ID" value="OAR04375.1"/>
    <property type="molecule type" value="Genomic_DNA"/>
</dbReference>
<keyword evidence="5" id="KW-1185">Reference proteome</keyword>
<dbReference type="STRING" id="1484.SA87_12245"/>
<evidence type="ECO:0000259" key="3">
    <source>
        <dbReference type="Pfam" id="PF05598"/>
    </source>
</evidence>
<dbReference type="InterPro" id="IPR002559">
    <property type="entry name" value="Transposase_11"/>
</dbReference>
<gene>
    <name evidence="4" type="ORF">SA87_12245</name>
</gene>
<evidence type="ECO:0000313" key="4">
    <source>
        <dbReference type="EMBL" id="OAR04375.1"/>
    </source>
</evidence>
<dbReference type="PANTHER" id="PTHR35604">
    <property type="entry name" value="TRANSPOSASE INSH FOR INSERTION SEQUENCE ELEMENT IS5A-RELATED"/>
    <property type="match status" value="1"/>
</dbReference>
<accession>A0A132MZD3</accession>
<comment type="caution">
    <text evidence="4">The sequence shown here is derived from an EMBL/GenBank/DDBJ whole genome shotgun (WGS) entry which is preliminary data.</text>
</comment>
<reference evidence="4 5" key="1">
    <citation type="submission" date="2015-09" db="EMBL/GenBank/DDBJ databases">
        <title>Draft genome sequence of Hydrogenibacillus schlegelii DSM 2000.</title>
        <authorList>
            <person name="Hemp J."/>
        </authorList>
    </citation>
    <scope>NUCLEOTIDE SEQUENCE [LARGE SCALE GENOMIC DNA]</scope>
    <source>
        <strain evidence="4 5">MA 48</strain>
    </source>
</reference>
<dbReference type="PANTHER" id="PTHR35604:SF2">
    <property type="entry name" value="TRANSPOSASE INSH FOR INSERTION SEQUENCE ELEMENT IS5A-RELATED"/>
    <property type="match status" value="1"/>
</dbReference>
<evidence type="ECO:0000259" key="2">
    <source>
        <dbReference type="Pfam" id="PF01609"/>
    </source>
</evidence>
<dbReference type="Proteomes" id="UP000243024">
    <property type="component" value="Unassembled WGS sequence"/>
</dbReference>
<evidence type="ECO:0000313" key="5">
    <source>
        <dbReference type="Proteomes" id="UP000243024"/>
    </source>
</evidence>
<evidence type="ECO:0000256" key="1">
    <source>
        <dbReference type="SAM" id="MobiDB-lite"/>
    </source>
</evidence>
<proteinExistence type="predicted"/>
<sequence length="429" mass="48407">MAIIPQGSLFSWNEIAGLGDLERLRLVLEHLPDEALMQKLEKARGKGRDDYPVRAMWNAYIAPVVFQHPSVESLRRELSRNGQLRWLLGSGDRVPSAAAFSRFWKRIEAHEAELESLFVALQQAVAASLPDYGKRLALDSKAIRSYARHRPKNTAPDGRRDGDADDGFKTGHDREGNTTKLRWFGYKLHLIVDSTHELPVAYTVTPASKADVATAHALLDKLQAKRPEVLTRAEVLVADKGYDDSKLIMRQWDEHRIRPVIDIRASWRDGEATRLLEGQTNVVYVGDGRVFCVCPETGTMRTMAEGGFEEKRGTLKKRCPAQAYGLSCAGVARCPVARGLRIRLNMDRRLFPPIARGSARWVRAYRKRTAVERVFSRLDTMYGFETHTIRGLKKMRVRVGFALVVMLGMALGRLREGWSGKLRSFVQVA</sequence>
<name>A0A132MZD3_HYDSH</name>
<dbReference type="Pfam" id="PF05598">
    <property type="entry name" value="DUF772"/>
    <property type="match status" value="1"/>
</dbReference>
<dbReference type="Pfam" id="PF01609">
    <property type="entry name" value="DDE_Tnp_1"/>
    <property type="match status" value="1"/>
</dbReference>
<dbReference type="GO" id="GO:0006313">
    <property type="term" value="P:DNA transposition"/>
    <property type="evidence" value="ECO:0007669"/>
    <property type="project" value="InterPro"/>
</dbReference>
<dbReference type="InterPro" id="IPR008490">
    <property type="entry name" value="Transposase_InsH_N"/>
</dbReference>
<organism evidence="4 5">
    <name type="scientific">Hydrogenibacillus schlegelii</name>
    <name type="common">Bacillus schlegelii</name>
    <dbReference type="NCBI Taxonomy" id="1484"/>
    <lineage>
        <taxon>Bacteria</taxon>
        <taxon>Bacillati</taxon>
        <taxon>Bacillota</taxon>
        <taxon>Bacilli</taxon>
        <taxon>Bacillales</taxon>
        <taxon>Bacillales Family X. Incertae Sedis</taxon>
        <taxon>Hydrogenibacillus</taxon>
    </lineage>
</organism>
<dbReference type="RefSeq" id="WP_066200890.1">
    <property type="nucleotide sequence ID" value="NZ_CBCSAS010000024.1"/>
</dbReference>
<dbReference type="GO" id="GO:0004803">
    <property type="term" value="F:transposase activity"/>
    <property type="evidence" value="ECO:0007669"/>
    <property type="project" value="InterPro"/>
</dbReference>
<dbReference type="AlphaFoldDB" id="A0A132MZD3"/>
<dbReference type="OrthoDB" id="5751230at2"/>
<feature type="domain" description="Transposase IS4-like" evidence="2">
    <location>
        <begin position="171"/>
        <end position="404"/>
    </location>
</feature>
<feature type="domain" description="Transposase InsH N-terminal" evidence="3">
    <location>
        <begin position="23"/>
        <end position="106"/>
    </location>
</feature>